<gene>
    <name evidence="2" type="ORF">L497_1644</name>
</gene>
<keyword evidence="1" id="KW-0812">Transmembrane</keyword>
<dbReference type="STRING" id="35814.BBB42_11485"/>
<feature type="transmembrane region" description="Helical" evidence="1">
    <location>
        <begin position="6"/>
        <end position="22"/>
    </location>
</feature>
<dbReference type="RefSeq" id="WP_005019680.1">
    <property type="nucleotide sequence ID" value="NZ_JFZZ01000061.1"/>
</dbReference>
<evidence type="ECO:0000313" key="2">
    <source>
        <dbReference type="EMBL" id="KAK95250.1"/>
    </source>
</evidence>
<dbReference type="Proteomes" id="UP000026682">
    <property type="component" value="Unassembled WGS sequence"/>
</dbReference>
<accession>A0A158M523</accession>
<comment type="caution">
    <text evidence="2">The sequence shown here is derived from an EMBL/GenBank/DDBJ whole genome shotgun (WGS) entry which is preliminary data.</text>
</comment>
<evidence type="ECO:0000256" key="1">
    <source>
        <dbReference type="SAM" id="Phobius"/>
    </source>
</evidence>
<evidence type="ECO:0000313" key="3">
    <source>
        <dbReference type="Proteomes" id="UP000026682"/>
    </source>
</evidence>
<dbReference type="PATRIC" id="fig|1331206.3.peg.1641"/>
<protein>
    <submittedName>
        <fullName evidence="2">Putative N-acetyltransferase YedL</fullName>
    </submittedName>
</protein>
<dbReference type="GO" id="GO:0016740">
    <property type="term" value="F:transferase activity"/>
    <property type="evidence" value="ECO:0007669"/>
    <property type="project" value="UniProtKB-KW"/>
</dbReference>
<sequence>MLAKILLLAGLVVLVLYIYLPCRRAARGQAGRGFLFCCAASGVLLASAILACLLWMSRSSLSGVDGKLDFLLPLGLVQVLLALVCGVLAYRRRPR</sequence>
<organism evidence="2 3">
    <name type="scientific">Bordetella holmesii CDC-H585-BH</name>
    <dbReference type="NCBI Taxonomy" id="1331206"/>
    <lineage>
        <taxon>Bacteria</taxon>
        <taxon>Pseudomonadati</taxon>
        <taxon>Pseudomonadota</taxon>
        <taxon>Betaproteobacteria</taxon>
        <taxon>Burkholderiales</taxon>
        <taxon>Alcaligenaceae</taxon>
        <taxon>Bordetella</taxon>
    </lineage>
</organism>
<dbReference type="EMBL" id="JFZZ01000061">
    <property type="protein sequence ID" value="KAK95250.1"/>
    <property type="molecule type" value="Genomic_DNA"/>
</dbReference>
<reference evidence="2 3" key="1">
    <citation type="submission" date="2014-03" db="EMBL/GenBank/DDBJ databases">
        <title>Genome sequence of Bordetella holmseii.</title>
        <authorList>
            <person name="Harvill E."/>
            <person name="Goodfield L.L."/>
            <person name="Ivanov Y."/>
            <person name="Meyer J.A."/>
            <person name="Newth C."/>
            <person name="Cassiday P."/>
            <person name="Tondella M.L."/>
            <person name="Liao P."/>
            <person name="Zimmerman J."/>
            <person name="Meert K."/>
            <person name="Wessel D."/>
            <person name="Berger J."/>
            <person name="Dean J.M."/>
            <person name="Holubkov R."/>
            <person name="Burr J."/>
            <person name="Liu T."/>
            <person name="Brinkac L.M."/>
            <person name="Sanka R."/>
            <person name="Kim M."/>
            <person name="Losada L."/>
        </authorList>
    </citation>
    <scope>NUCLEOTIDE SEQUENCE [LARGE SCALE GENOMIC DNA]</scope>
    <source>
        <strain evidence="2 3">CDC-H585-BH</strain>
    </source>
</reference>
<proteinExistence type="predicted"/>
<dbReference type="AlphaFoldDB" id="A0A158M523"/>
<feature type="transmembrane region" description="Helical" evidence="1">
    <location>
        <begin position="70"/>
        <end position="90"/>
    </location>
</feature>
<feature type="transmembrane region" description="Helical" evidence="1">
    <location>
        <begin position="34"/>
        <end position="58"/>
    </location>
</feature>
<keyword evidence="2" id="KW-0808">Transferase</keyword>
<keyword evidence="1" id="KW-1133">Transmembrane helix</keyword>
<name>A0A158M523_9BORD</name>
<keyword evidence="1" id="KW-0472">Membrane</keyword>